<accession>A0A090GAN7</accession>
<protein>
    <submittedName>
        <fullName evidence="2">Uncharacterized protein</fullName>
    </submittedName>
</protein>
<proteinExistence type="predicted"/>
<organism evidence="2 3">
    <name type="scientific">Mesorhizobium plurifarium</name>
    <dbReference type="NCBI Taxonomy" id="69974"/>
    <lineage>
        <taxon>Bacteria</taxon>
        <taxon>Pseudomonadati</taxon>
        <taxon>Pseudomonadota</taxon>
        <taxon>Alphaproteobacteria</taxon>
        <taxon>Hyphomicrobiales</taxon>
        <taxon>Phyllobacteriaceae</taxon>
        <taxon>Mesorhizobium</taxon>
    </lineage>
</organism>
<gene>
    <name evidence="2" type="ORF">MPL3365_230010</name>
</gene>
<dbReference type="AlphaFoldDB" id="A0A090GAN7"/>
<sequence>MKTMDHGMVALSPCRVAIADHAKLKRLTETEAHLTRLLWLDTLVDGAIHRGMDCLDGSTKQACPSCVSLLRVVHPPQGRTADRRYELPPAADPSRTCRCAGAFHSAHEPGDAELAPLRGGGLGPSHGPHPRLE</sequence>
<dbReference type="EMBL" id="CCNE01000016">
    <property type="protein sequence ID" value="CDX56062.1"/>
    <property type="molecule type" value="Genomic_DNA"/>
</dbReference>
<dbReference type="Proteomes" id="UP000046122">
    <property type="component" value="Unassembled WGS sequence"/>
</dbReference>
<evidence type="ECO:0000313" key="3">
    <source>
        <dbReference type="Proteomes" id="UP000046122"/>
    </source>
</evidence>
<name>A0A090GAN7_MESPL</name>
<evidence type="ECO:0000313" key="2">
    <source>
        <dbReference type="EMBL" id="CDX56062.1"/>
    </source>
</evidence>
<reference evidence="2 3" key="1">
    <citation type="submission" date="2014-08" db="EMBL/GenBank/DDBJ databases">
        <authorList>
            <person name="Moulin Lionel"/>
        </authorList>
    </citation>
    <scope>NUCLEOTIDE SEQUENCE [LARGE SCALE GENOMIC DNA]</scope>
</reference>
<feature type="region of interest" description="Disordered" evidence="1">
    <location>
        <begin position="110"/>
        <end position="133"/>
    </location>
</feature>
<evidence type="ECO:0000256" key="1">
    <source>
        <dbReference type="SAM" id="MobiDB-lite"/>
    </source>
</evidence>